<name>A0A9P7RGD7_9PEZI</name>
<gene>
    <name evidence="1" type="ORF">JMJ77_008368</name>
</gene>
<organism evidence="1 2">
    <name type="scientific">Colletotrichum scovillei</name>
    <dbReference type="NCBI Taxonomy" id="1209932"/>
    <lineage>
        <taxon>Eukaryota</taxon>
        <taxon>Fungi</taxon>
        <taxon>Dikarya</taxon>
        <taxon>Ascomycota</taxon>
        <taxon>Pezizomycotina</taxon>
        <taxon>Sordariomycetes</taxon>
        <taxon>Hypocreomycetidae</taxon>
        <taxon>Glomerellales</taxon>
        <taxon>Glomerellaceae</taxon>
        <taxon>Colletotrichum</taxon>
        <taxon>Colletotrichum acutatum species complex</taxon>
    </lineage>
</organism>
<reference evidence="1" key="1">
    <citation type="submission" date="2021-05" db="EMBL/GenBank/DDBJ databases">
        <title>Comparative genomics of three Colletotrichum scovillei strains and genetic complementation revealed genes involved fungal growth and virulence on chili pepper.</title>
        <authorList>
            <person name="Hsieh D.-K."/>
            <person name="Chuang S.-C."/>
            <person name="Chen C.-Y."/>
            <person name="Chao Y.-T."/>
            <person name="Lu M.-Y.J."/>
            <person name="Lee M.-H."/>
            <person name="Shih M.-C."/>
        </authorList>
    </citation>
    <scope>NUCLEOTIDE SEQUENCE</scope>
    <source>
        <strain evidence="1">Coll-153</strain>
    </source>
</reference>
<protein>
    <submittedName>
        <fullName evidence="1">Uncharacterized protein</fullName>
    </submittedName>
</protein>
<sequence length="66" mass="7593">MPPRGAFGTLQLKLLGNTKKMHVVSRVRSFLSLPTYLRLALEVWKDLERTVEDTALYFVIQLARFG</sequence>
<dbReference type="Proteomes" id="UP000699042">
    <property type="component" value="Unassembled WGS sequence"/>
</dbReference>
<dbReference type="EMBL" id="JAESDN010000002">
    <property type="protein sequence ID" value="KAG7055917.1"/>
    <property type="molecule type" value="Genomic_DNA"/>
</dbReference>
<evidence type="ECO:0000313" key="1">
    <source>
        <dbReference type="EMBL" id="KAG7055917.1"/>
    </source>
</evidence>
<dbReference type="AlphaFoldDB" id="A0A9P7RGD7"/>
<accession>A0A9P7RGD7</accession>
<keyword evidence="2" id="KW-1185">Reference proteome</keyword>
<evidence type="ECO:0000313" key="2">
    <source>
        <dbReference type="Proteomes" id="UP000699042"/>
    </source>
</evidence>
<comment type="caution">
    <text evidence="1">The sequence shown here is derived from an EMBL/GenBank/DDBJ whole genome shotgun (WGS) entry which is preliminary data.</text>
</comment>
<proteinExistence type="predicted"/>